<dbReference type="InterPro" id="IPR027417">
    <property type="entry name" value="P-loop_NTPase"/>
</dbReference>
<proteinExistence type="predicted"/>
<reference evidence="3" key="1">
    <citation type="submission" date="2016-04" db="EMBL/GenBank/DDBJ databases">
        <authorList>
            <person name="Evans L.H."/>
            <person name="Alamgir A."/>
            <person name="Owens N."/>
            <person name="Weber N.D."/>
            <person name="Virtaneva K."/>
            <person name="Barbian K."/>
            <person name="Babar A."/>
            <person name="Rosenke K."/>
        </authorList>
    </citation>
    <scope>NUCLEOTIDE SEQUENCE</scope>
    <source>
        <strain evidence="3">92-2</strain>
    </source>
</reference>
<evidence type="ECO:0000313" key="3">
    <source>
        <dbReference type="EMBL" id="SBV96644.1"/>
    </source>
</evidence>
<gene>
    <name evidence="3" type="ORF">KM92DES2_10819</name>
</gene>
<name>A0A212JB16_9BACT</name>
<protein>
    <submittedName>
        <fullName evidence="3">Uncharacterized protein</fullName>
    </submittedName>
</protein>
<dbReference type="AlphaFoldDB" id="A0A212JB16"/>
<organism evidence="3">
    <name type="scientific">uncultured Desulfovibrio sp</name>
    <dbReference type="NCBI Taxonomy" id="167968"/>
    <lineage>
        <taxon>Bacteria</taxon>
        <taxon>Pseudomonadati</taxon>
        <taxon>Thermodesulfobacteriota</taxon>
        <taxon>Desulfovibrionia</taxon>
        <taxon>Desulfovibrionales</taxon>
        <taxon>Desulfovibrionaceae</taxon>
        <taxon>Desulfovibrio</taxon>
        <taxon>environmental samples</taxon>
    </lineage>
</organism>
<feature type="compositionally biased region" description="Polar residues" evidence="2">
    <location>
        <begin position="1"/>
        <end position="10"/>
    </location>
</feature>
<feature type="region of interest" description="Disordered" evidence="2">
    <location>
        <begin position="1"/>
        <end position="23"/>
    </location>
</feature>
<feature type="coiled-coil region" evidence="1">
    <location>
        <begin position="187"/>
        <end position="242"/>
    </location>
</feature>
<dbReference type="RefSeq" id="WP_227118628.1">
    <property type="nucleotide sequence ID" value="NZ_LT598928.1"/>
</dbReference>
<sequence length="335" mass="36446">MTKSDVQPTVASPARGRRANNAETANAELVATDTYEAGATALVAGLRQGSIALPKEEMAQSLHMAETIGRISAFQINEAFNRVAMLKLLQEIRDTRSYKGATVSMRGSGELVTVTTWEDFCAASGYSHKKINEDLQNLTAFGGDFLELQDKLGLGYRDLRLLRKGLAESPPEEREAVLADVTAVDGPDELQERLEDLRLRLAQAEAKARETQADIEAKEKVSRSKTEKLDELSEQVARLTSSHPDDKAKARITRNTNSLKLLDEACAEVTHKITILCAQANAILADDESTEETCMQVHRRVSILVEHTAASLVGSGVDVDLTAWVQASPASVTEA</sequence>
<evidence type="ECO:0000256" key="2">
    <source>
        <dbReference type="SAM" id="MobiDB-lite"/>
    </source>
</evidence>
<accession>A0A212JB16</accession>
<dbReference type="Gene3D" id="3.40.50.300">
    <property type="entry name" value="P-loop containing nucleotide triphosphate hydrolases"/>
    <property type="match status" value="1"/>
</dbReference>
<keyword evidence="1" id="KW-0175">Coiled coil</keyword>
<dbReference type="EMBL" id="FLUP01000001">
    <property type="protein sequence ID" value="SBV96644.1"/>
    <property type="molecule type" value="Genomic_DNA"/>
</dbReference>
<evidence type="ECO:0000256" key="1">
    <source>
        <dbReference type="SAM" id="Coils"/>
    </source>
</evidence>